<dbReference type="Proteomes" id="UP001732700">
    <property type="component" value="Chromosome 3D"/>
</dbReference>
<keyword evidence="2" id="KW-1185">Reference proteome</keyword>
<organism evidence="1 2">
    <name type="scientific">Avena sativa</name>
    <name type="common">Oat</name>
    <dbReference type="NCBI Taxonomy" id="4498"/>
    <lineage>
        <taxon>Eukaryota</taxon>
        <taxon>Viridiplantae</taxon>
        <taxon>Streptophyta</taxon>
        <taxon>Embryophyta</taxon>
        <taxon>Tracheophyta</taxon>
        <taxon>Spermatophyta</taxon>
        <taxon>Magnoliopsida</taxon>
        <taxon>Liliopsida</taxon>
        <taxon>Poales</taxon>
        <taxon>Poaceae</taxon>
        <taxon>BOP clade</taxon>
        <taxon>Pooideae</taxon>
        <taxon>Poodae</taxon>
        <taxon>Poeae</taxon>
        <taxon>Poeae Chloroplast Group 1 (Aveneae type)</taxon>
        <taxon>Aveninae</taxon>
        <taxon>Avena</taxon>
    </lineage>
</organism>
<evidence type="ECO:0000313" key="2">
    <source>
        <dbReference type="Proteomes" id="UP001732700"/>
    </source>
</evidence>
<evidence type="ECO:0000313" key="1">
    <source>
        <dbReference type="EnsemblPlants" id="AVESA.00010b.r2.3DG0567460.1.CDS"/>
    </source>
</evidence>
<name>A0ACD5W4D7_AVESA</name>
<reference evidence="1" key="1">
    <citation type="submission" date="2021-05" db="EMBL/GenBank/DDBJ databases">
        <authorList>
            <person name="Scholz U."/>
            <person name="Mascher M."/>
            <person name="Fiebig A."/>
        </authorList>
    </citation>
    <scope>NUCLEOTIDE SEQUENCE [LARGE SCALE GENOMIC DNA]</scope>
</reference>
<protein>
    <submittedName>
        <fullName evidence="1">Uncharacterized protein</fullName>
    </submittedName>
</protein>
<sequence length="355" mass="39361">MVWEGGIDYFADLQEVWVQVRGLQPQWCKWPILYQFASALGILLEVDWQGMFQSFFEVVRIKIQCKDHTMIPTVRNFNVLGKLYQIGFTVEGPTPVVAVDDGDDGHQPPHNSEEDSNGQKGSNGEDMDTDKKLEKSSPTPSGLKPAAVKGSSTGAPSSSSLAGLSTKVHEVASAFIEKRNCFQSASKLSPLENEGMEKKKVIDWINARGEDEDSCANLLREMELVQEVDEEIFFLENDKGQSLPIVQGQDAQDKLVSKSSKQWGSVFNTRQSARVLNTRQTVLQMAQQVQKKKNLECPIPAASKLKGLEACPVLDQEVEADLQRSHDGERGSFLSSHLPPASGPLTTDSWLRRQD</sequence>
<accession>A0ACD5W4D7</accession>
<reference evidence="1" key="2">
    <citation type="submission" date="2025-09" db="UniProtKB">
        <authorList>
            <consortium name="EnsemblPlants"/>
        </authorList>
    </citation>
    <scope>IDENTIFICATION</scope>
</reference>
<proteinExistence type="predicted"/>
<dbReference type="EnsemblPlants" id="AVESA.00010b.r2.3DG0567460.1">
    <property type="protein sequence ID" value="AVESA.00010b.r2.3DG0567460.1.CDS"/>
    <property type="gene ID" value="AVESA.00010b.r2.3DG0567460"/>
</dbReference>